<gene>
    <name evidence="1" type="ORF">JCM10512_3035</name>
</gene>
<dbReference type="STRING" id="1445607.JCM10512_3035"/>
<organism evidence="1 2">
    <name type="scientific">Bacteroides reticulotermitis JCM 10512</name>
    <dbReference type="NCBI Taxonomy" id="1445607"/>
    <lineage>
        <taxon>Bacteria</taxon>
        <taxon>Pseudomonadati</taxon>
        <taxon>Bacteroidota</taxon>
        <taxon>Bacteroidia</taxon>
        <taxon>Bacteroidales</taxon>
        <taxon>Bacteroidaceae</taxon>
        <taxon>Bacteroides</taxon>
    </lineage>
</organism>
<dbReference type="Proteomes" id="UP000019131">
    <property type="component" value="Unassembled WGS sequence"/>
</dbReference>
<keyword evidence="2" id="KW-1185">Reference proteome</keyword>
<dbReference type="SUPFAM" id="SSF53067">
    <property type="entry name" value="Actin-like ATPase domain"/>
    <property type="match status" value="1"/>
</dbReference>
<sequence length="69" mass="7158">MGIIIGIDVGGSTTKIVGLDHQEIKSPMFIKAADPVTSLFGAFGKYIYDNGVSLSDIEKVILTGVGSAT</sequence>
<protein>
    <submittedName>
        <fullName evidence="1">Pantothenate kinase</fullName>
    </submittedName>
</protein>
<reference evidence="1 2" key="1">
    <citation type="journal article" date="2014" name="Genome Announc.">
        <title>Draft Genome Sequence of Bacteroides reticulotermitis Strain JCM 10512T, Isolated from the Gut of a Termite.</title>
        <authorList>
            <person name="Yuki M."/>
            <person name="Oshima K."/>
            <person name="Suda W."/>
            <person name="Sakamoto M."/>
            <person name="Iida T."/>
            <person name="Hattori M."/>
            <person name="Ohkuma M."/>
        </authorList>
    </citation>
    <scope>NUCLEOTIDE SEQUENCE [LARGE SCALE GENOMIC DNA]</scope>
    <source>
        <strain evidence="1 2">JCM 10512</strain>
    </source>
</reference>
<dbReference type="AlphaFoldDB" id="W4UTV8"/>
<keyword evidence="1" id="KW-0418">Kinase</keyword>
<dbReference type="GO" id="GO:0016301">
    <property type="term" value="F:kinase activity"/>
    <property type="evidence" value="ECO:0007669"/>
    <property type="project" value="UniProtKB-KW"/>
</dbReference>
<name>W4UTV8_9BACE</name>
<evidence type="ECO:0000313" key="2">
    <source>
        <dbReference type="Proteomes" id="UP000019131"/>
    </source>
</evidence>
<dbReference type="InterPro" id="IPR043129">
    <property type="entry name" value="ATPase_NBD"/>
</dbReference>
<dbReference type="Gene3D" id="3.30.420.40">
    <property type="match status" value="1"/>
</dbReference>
<evidence type="ECO:0000313" key="1">
    <source>
        <dbReference type="EMBL" id="GAE84675.1"/>
    </source>
</evidence>
<keyword evidence="1" id="KW-0808">Transferase</keyword>
<accession>W4UTV8</accession>
<comment type="caution">
    <text evidence="1">The sequence shown here is derived from an EMBL/GenBank/DDBJ whole genome shotgun (WGS) entry which is preliminary data.</text>
</comment>
<proteinExistence type="predicted"/>
<dbReference type="EMBL" id="BAIV01000018">
    <property type="protein sequence ID" value="GAE84675.1"/>
    <property type="molecule type" value="Genomic_DNA"/>
</dbReference>